<feature type="compositionally biased region" description="Basic residues" evidence="12">
    <location>
        <begin position="954"/>
        <end position="964"/>
    </location>
</feature>
<accession>A0A8H7PUC0</accession>
<dbReference type="GO" id="GO:0005524">
    <property type="term" value="F:ATP binding"/>
    <property type="evidence" value="ECO:0007669"/>
    <property type="project" value="UniProtKB-KW"/>
</dbReference>
<evidence type="ECO:0000256" key="4">
    <source>
        <dbReference type="ARBA" id="ARBA00022741"/>
    </source>
</evidence>
<evidence type="ECO:0000256" key="3">
    <source>
        <dbReference type="ARBA" id="ARBA00022692"/>
    </source>
</evidence>
<dbReference type="InterPro" id="IPR003593">
    <property type="entry name" value="AAA+_ATPase"/>
</dbReference>
<evidence type="ECO:0000256" key="1">
    <source>
        <dbReference type="ARBA" id="ARBA00004434"/>
    </source>
</evidence>
<protein>
    <submittedName>
        <fullName evidence="15">Uncharacterized protein</fullName>
    </submittedName>
</protein>
<comment type="caution">
    <text evidence="15">The sequence shown here is derived from an EMBL/GenBank/DDBJ whole genome shotgun (WGS) entry which is preliminary data.</text>
</comment>
<evidence type="ECO:0000256" key="6">
    <source>
        <dbReference type="ARBA" id="ARBA00022801"/>
    </source>
</evidence>
<dbReference type="Gene3D" id="3.40.50.300">
    <property type="entry name" value="P-loop containing nucleotide triphosphate hydrolases"/>
    <property type="match status" value="1"/>
</dbReference>
<dbReference type="InterPro" id="IPR057495">
    <property type="entry name" value="AAA_lid_BCS1"/>
</dbReference>
<dbReference type="Proteomes" id="UP000612746">
    <property type="component" value="Unassembled WGS sequence"/>
</dbReference>
<dbReference type="PROSITE" id="PS00674">
    <property type="entry name" value="AAA"/>
    <property type="match status" value="1"/>
</dbReference>
<evidence type="ECO:0000313" key="16">
    <source>
        <dbReference type="Proteomes" id="UP000612746"/>
    </source>
</evidence>
<gene>
    <name evidence="15" type="ORF">INT44_006217</name>
</gene>
<evidence type="ECO:0000256" key="2">
    <source>
        <dbReference type="ARBA" id="ARBA00007448"/>
    </source>
</evidence>
<proteinExistence type="inferred from homology"/>
<dbReference type="GO" id="GO:0005743">
    <property type="term" value="C:mitochondrial inner membrane"/>
    <property type="evidence" value="ECO:0007669"/>
    <property type="project" value="UniProtKB-SubCell"/>
</dbReference>
<dbReference type="InterPro" id="IPR027417">
    <property type="entry name" value="P-loop_NTPase"/>
</dbReference>
<dbReference type="Pfam" id="PF08740">
    <property type="entry name" value="BCS1_N"/>
    <property type="match status" value="1"/>
</dbReference>
<dbReference type="PANTHER" id="PTHR23070">
    <property type="entry name" value="BCS1 AAA-TYPE ATPASE"/>
    <property type="match status" value="1"/>
</dbReference>
<feature type="domain" description="BCS1 N-terminal" evidence="14">
    <location>
        <begin position="68"/>
        <end position="252"/>
    </location>
</feature>
<evidence type="ECO:0000256" key="7">
    <source>
        <dbReference type="ARBA" id="ARBA00022840"/>
    </source>
</evidence>
<feature type="compositionally biased region" description="Acidic residues" evidence="12">
    <location>
        <begin position="575"/>
        <end position="596"/>
    </location>
</feature>
<organism evidence="15 16">
    <name type="scientific">Umbelopsis vinacea</name>
    <dbReference type="NCBI Taxonomy" id="44442"/>
    <lineage>
        <taxon>Eukaryota</taxon>
        <taxon>Fungi</taxon>
        <taxon>Fungi incertae sedis</taxon>
        <taxon>Mucoromycota</taxon>
        <taxon>Mucoromycotina</taxon>
        <taxon>Umbelopsidomycetes</taxon>
        <taxon>Umbelopsidales</taxon>
        <taxon>Umbelopsidaceae</taxon>
        <taxon>Umbelopsis</taxon>
    </lineage>
</organism>
<dbReference type="SMART" id="SM00382">
    <property type="entry name" value="AAA"/>
    <property type="match status" value="1"/>
</dbReference>
<evidence type="ECO:0000259" key="13">
    <source>
        <dbReference type="SMART" id="SM00382"/>
    </source>
</evidence>
<feature type="compositionally biased region" description="Acidic residues" evidence="12">
    <location>
        <begin position="604"/>
        <end position="644"/>
    </location>
</feature>
<dbReference type="SMART" id="SM01024">
    <property type="entry name" value="BCS1_N"/>
    <property type="match status" value="1"/>
</dbReference>
<dbReference type="GO" id="GO:0016887">
    <property type="term" value="F:ATP hydrolysis activity"/>
    <property type="evidence" value="ECO:0007669"/>
    <property type="project" value="InterPro"/>
</dbReference>
<reference evidence="15" key="1">
    <citation type="submission" date="2020-12" db="EMBL/GenBank/DDBJ databases">
        <title>Metabolic potential, ecology and presence of endohyphal bacteria is reflected in genomic diversity of Mucoromycotina.</title>
        <authorList>
            <person name="Muszewska A."/>
            <person name="Okrasinska A."/>
            <person name="Steczkiewicz K."/>
            <person name="Drgas O."/>
            <person name="Orlowska M."/>
            <person name="Perlinska-Lenart U."/>
            <person name="Aleksandrzak-Piekarczyk T."/>
            <person name="Szatraj K."/>
            <person name="Zielenkiewicz U."/>
            <person name="Pilsyk S."/>
            <person name="Malc E."/>
            <person name="Mieczkowski P."/>
            <person name="Kruszewska J.S."/>
            <person name="Biernat P."/>
            <person name="Pawlowska J."/>
        </authorList>
    </citation>
    <scope>NUCLEOTIDE SEQUENCE</scope>
    <source>
        <strain evidence="15">WA0000051536</strain>
    </source>
</reference>
<feature type="compositionally biased region" description="Polar residues" evidence="12">
    <location>
        <begin position="758"/>
        <end position="769"/>
    </location>
</feature>
<comment type="similarity">
    <text evidence="2">Belongs to the AAA ATPase family. BCS1 subfamily.</text>
</comment>
<keyword evidence="4" id="KW-0547">Nucleotide-binding</keyword>
<dbReference type="Pfam" id="PF25426">
    <property type="entry name" value="AAA_lid_BCS1"/>
    <property type="match status" value="1"/>
</dbReference>
<evidence type="ECO:0000259" key="14">
    <source>
        <dbReference type="SMART" id="SM01024"/>
    </source>
</evidence>
<evidence type="ECO:0000256" key="8">
    <source>
        <dbReference type="ARBA" id="ARBA00022989"/>
    </source>
</evidence>
<dbReference type="Pfam" id="PF00004">
    <property type="entry name" value="AAA"/>
    <property type="match status" value="1"/>
</dbReference>
<feature type="compositionally biased region" description="Basic and acidic residues" evidence="12">
    <location>
        <begin position="687"/>
        <end position="697"/>
    </location>
</feature>
<feature type="region of interest" description="Disordered" evidence="12">
    <location>
        <begin position="575"/>
        <end position="796"/>
    </location>
</feature>
<evidence type="ECO:0000313" key="15">
    <source>
        <dbReference type="EMBL" id="KAG2179371.1"/>
    </source>
</evidence>
<keyword evidence="9" id="KW-0496">Mitochondrion</keyword>
<feature type="compositionally biased region" description="Basic and acidic residues" evidence="12">
    <location>
        <begin position="891"/>
        <end position="904"/>
    </location>
</feature>
<dbReference type="InterPro" id="IPR003960">
    <property type="entry name" value="ATPase_AAA_CS"/>
</dbReference>
<feature type="compositionally biased region" description="Basic and acidic residues" evidence="12">
    <location>
        <begin position="981"/>
        <end position="994"/>
    </location>
</feature>
<keyword evidence="7" id="KW-0067">ATP-binding</keyword>
<dbReference type="OrthoDB" id="10251412at2759"/>
<evidence type="ECO:0000256" key="12">
    <source>
        <dbReference type="SAM" id="MobiDB-lite"/>
    </source>
</evidence>
<dbReference type="InterPro" id="IPR050747">
    <property type="entry name" value="Mitochondrial_chaperone_BCS1"/>
</dbReference>
<comment type="catalytic activity">
    <reaction evidence="11">
        <text>ATP + H2O = ADP + phosphate + H(+)</text>
        <dbReference type="Rhea" id="RHEA:13065"/>
        <dbReference type="ChEBI" id="CHEBI:15377"/>
        <dbReference type="ChEBI" id="CHEBI:15378"/>
        <dbReference type="ChEBI" id="CHEBI:30616"/>
        <dbReference type="ChEBI" id="CHEBI:43474"/>
        <dbReference type="ChEBI" id="CHEBI:456216"/>
    </reaction>
    <physiologicalReaction direction="left-to-right" evidence="11">
        <dbReference type="Rhea" id="RHEA:13066"/>
    </physiologicalReaction>
</comment>
<feature type="domain" description="AAA+ ATPase" evidence="13">
    <location>
        <begin position="283"/>
        <end position="409"/>
    </location>
</feature>
<evidence type="ECO:0000256" key="11">
    <source>
        <dbReference type="ARBA" id="ARBA00048778"/>
    </source>
</evidence>
<feature type="region of interest" description="Disordered" evidence="12">
    <location>
        <begin position="873"/>
        <end position="1009"/>
    </location>
</feature>
<keyword evidence="16" id="KW-1185">Reference proteome</keyword>
<dbReference type="EMBL" id="JAEPRA010000010">
    <property type="protein sequence ID" value="KAG2179371.1"/>
    <property type="molecule type" value="Genomic_DNA"/>
</dbReference>
<dbReference type="AlphaFoldDB" id="A0A8H7PUC0"/>
<dbReference type="SUPFAM" id="SSF52540">
    <property type="entry name" value="P-loop containing nucleoside triphosphate hydrolases"/>
    <property type="match status" value="1"/>
</dbReference>
<sequence length="1009" mass="113614">MAAFQDLDWSWLKETSQQLTESSLSAVKQLFEPGYTENLLGKTVTDAIRGIVGSEYLSTGAFLLICGSLLGPSHAALSNLQSRIWNAVSVSVTIEERDEVYQAVEEFLADISKHHEFNNLLATTVVGSNLQQRNLQSNGQTNSSVKYTPGYGSHSIQFKGKKIRVRKDILEPYSQSNERSFPFPRASHHTSNKTIELWTLSRSPTCLRELVDTAIKTFEKKHDGKIRIYQYISSHNRWSSTYYKEIRDLESVVLPVGLKEDLIADIKRFSASSKLYRRQNIPYRRTYLFEGPPGTGKSSLVQALVTYFRMHICTINLSDPSLTEANLNSMMNTIPQNSVILIEDVDALASMSKYTRNGLSWHSILNCLDGVTSQEGTIVFMTTNSVDLLDAALLRPGRVDRRIPFNLSDDFQIRQMFMNFFGQRQITQPIDDTSTDTYGSIASFLGMKRKVSSINDNSSHKVPKFTKNDLEFYSRCFANYIRPYTVSPAEIQAFFLSCRDDDIEVVAHKGNEFLEFIKSLRPSLSKSTSQPHPVEQLVVVASQTTPLRLNVQDAISPSIPRLTPTLPIYERKAAEEEEFDLSSEEYEQDELSQDDSDSNRHESENEEVIEEETLSMTDGSDDVREEEELTTEDEESSDEEDEEQREEKSKSNAQEQNDDSDDLENDEETESRSESCAEVETNVKITAEPDAHGEKIPELTLQSEVEAKATSVSEAEPEQQSPAPGLPSASDSETIPPPDETDVNKESSVDLKEVAIDGNTTSTETQAESEGNRSDSEQSELDLTPTGKQVECMPFPSPKKQEKVVADVLKHKMSRGLSFMEATDLIFKEGIQGVDAAVINRVLGEKSVTPIKRAVNRKPSFQSKRASYKFNRRLKRERSKQKMISDENEWRDEKPETKLKREEESSALEPAFSKDLTGKARKKVHYDNGSPLRKFASSQKHTSLHKAANLPTRSGRKSLMKSVKRTSANTDPEDSSEYDSGTERARKELDDFLQRKASTSNKGVKAEKK</sequence>
<keyword evidence="10" id="KW-0472">Membrane</keyword>
<comment type="subcellular location">
    <subcellularLocation>
        <location evidence="1">Mitochondrion inner membrane</location>
        <topology evidence="1">Single-pass membrane protein</topology>
    </subcellularLocation>
</comment>
<evidence type="ECO:0000256" key="9">
    <source>
        <dbReference type="ARBA" id="ARBA00023128"/>
    </source>
</evidence>
<feature type="compositionally biased region" description="Basic and acidic residues" evidence="12">
    <location>
        <begin position="742"/>
        <end position="755"/>
    </location>
</feature>
<feature type="compositionally biased region" description="Acidic residues" evidence="12">
    <location>
        <begin position="656"/>
        <end position="669"/>
    </location>
</feature>
<keyword evidence="6" id="KW-0378">Hydrolase</keyword>
<dbReference type="InterPro" id="IPR003959">
    <property type="entry name" value="ATPase_AAA_core"/>
</dbReference>
<keyword evidence="8" id="KW-1133">Transmembrane helix</keyword>
<name>A0A8H7PUC0_9FUNG</name>
<keyword evidence="3" id="KW-0812">Transmembrane</keyword>
<feature type="compositionally biased region" description="Polar residues" evidence="12">
    <location>
        <begin position="710"/>
        <end position="722"/>
    </location>
</feature>
<evidence type="ECO:0000256" key="5">
    <source>
        <dbReference type="ARBA" id="ARBA00022792"/>
    </source>
</evidence>
<dbReference type="InterPro" id="IPR014851">
    <property type="entry name" value="BCS1_N"/>
</dbReference>
<keyword evidence="5" id="KW-0999">Mitochondrion inner membrane</keyword>
<evidence type="ECO:0000256" key="10">
    <source>
        <dbReference type="ARBA" id="ARBA00023136"/>
    </source>
</evidence>